<feature type="compositionally biased region" description="Polar residues" evidence="22">
    <location>
        <begin position="1310"/>
        <end position="1319"/>
    </location>
</feature>
<dbReference type="GO" id="GO:0006891">
    <property type="term" value="P:intra-Golgi vesicle-mediated transport"/>
    <property type="evidence" value="ECO:0007669"/>
    <property type="project" value="TreeGrafter"/>
</dbReference>
<dbReference type="InterPro" id="IPR011044">
    <property type="entry name" value="Quino_amine_DH_bsu"/>
</dbReference>
<evidence type="ECO:0000256" key="8">
    <source>
        <dbReference type="ARBA" id="ARBA00022574"/>
    </source>
</evidence>
<dbReference type="PRINTS" id="PR00320">
    <property type="entry name" value="GPROTEINBRPT"/>
</dbReference>
<keyword evidence="11" id="KW-0931">ER-Golgi transport</keyword>
<evidence type="ECO:0000256" key="4">
    <source>
        <dbReference type="ARBA" id="ARBA00010844"/>
    </source>
</evidence>
<comment type="caution">
    <text evidence="24">The sequence shown here is derived from an EMBL/GenBank/DDBJ whole genome shotgun (WGS) entry which is preliminary data.</text>
</comment>
<comment type="subcellular location">
    <subcellularLocation>
        <location evidence="2">Cytoplasmic vesicle</location>
        <location evidence="2">COPI-coated vesicle membrane</location>
        <topology evidence="2">Peripheral membrane protein</topology>
        <orientation evidence="2">Cytoplasmic side</orientation>
    </subcellularLocation>
    <subcellularLocation>
        <location evidence="1">Golgi apparatus membrane</location>
        <topology evidence="1">Peripheral membrane protein</topology>
        <orientation evidence="1">Cytoplasmic side</orientation>
    </subcellularLocation>
    <subcellularLocation>
        <location evidence="3">Nucleus</location>
        <location evidence="3">Nuclear pore complex</location>
    </subcellularLocation>
</comment>
<evidence type="ECO:0000313" key="24">
    <source>
        <dbReference type="EMBL" id="CAA7013921.1"/>
    </source>
</evidence>
<dbReference type="PROSITE" id="PS50294">
    <property type="entry name" value="WD_REPEATS_REGION"/>
    <property type="match status" value="4"/>
</dbReference>
<evidence type="ECO:0000256" key="10">
    <source>
        <dbReference type="ARBA" id="ARBA00022816"/>
    </source>
</evidence>
<dbReference type="SMART" id="SM00160">
    <property type="entry name" value="RanBD"/>
    <property type="match status" value="1"/>
</dbReference>
<dbReference type="InterPro" id="IPR045207">
    <property type="entry name" value="RanBD_NUP50_plant"/>
</dbReference>
<comment type="function">
    <text evidence="19">The coatomer is a cytosolic protein complex that binds to dilysine motifs and reversibly associates with Golgi non-clathrin-coated vesicles, which further mediate biosynthetic protein transport from the ER, via the Golgi up to the trans Golgi network. Coatomer complex is required for budding from Golgi membranes, and is essential for the retrograde Golgi-to-ER transport of dilysine-tagged proteins.</text>
</comment>
<evidence type="ECO:0000256" key="22">
    <source>
        <dbReference type="SAM" id="MobiDB-lite"/>
    </source>
</evidence>
<dbReference type="Pfam" id="PF08911">
    <property type="entry name" value="NUP50"/>
    <property type="match status" value="1"/>
</dbReference>
<feature type="repeat" description="WD" evidence="21">
    <location>
        <begin position="177"/>
        <end position="208"/>
    </location>
</feature>
<feature type="region of interest" description="Disordered" evidence="22">
    <location>
        <begin position="1162"/>
        <end position="1182"/>
    </location>
</feature>
<keyword evidence="7" id="KW-0963">Cytoplasm</keyword>
<feature type="repeat" description="WD" evidence="21">
    <location>
        <begin position="133"/>
        <end position="176"/>
    </location>
</feature>
<dbReference type="Pfam" id="PF00638">
    <property type="entry name" value="Ran_BP1"/>
    <property type="match status" value="1"/>
</dbReference>
<evidence type="ECO:0000256" key="14">
    <source>
        <dbReference type="ARBA" id="ARBA00023034"/>
    </source>
</evidence>
<dbReference type="CDD" id="cd13169">
    <property type="entry name" value="RanBD_NUP50_plant"/>
    <property type="match status" value="1"/>
</dbReference>
<keyword evidence="12" id="KW-0653">Protein transport</keyword>
<evidence type="ECO:0000256" key="17">
    <source>
        <dbReference type="ARBA" id="ARBA00023242"/>
    </source>
</evidence>
<evidence type="ECO:0000256" key="3">
    <source>
        <dbReference type="ARBA" id="ARBA00004567"/>
    </source>
</evidence>
<feature type="region of interest" description="Disordered" evidence="22">
    <location>
        <begin position="906"/>
        <end position="942"/>
    </location>
</feature>
<sequence>MAKSFEVTELPVRSAKFIARKQWVVAGADDMYIRVYNYNTMDKVKVFEAHSDYIRCVAVHPTLPYVLSSSDDMLIKLWDWEKGWACTQIFEGHSHYVMQVTFNPKDTNTFASASLDRTIKIWNLGSPDPNFTLDAHQKGVNCVDYFTGGDKPYLITGSDDHTAKVWDYQTKSCVQTLDGHTHNVSAVCFHPELPIIITGSEDGTVRIWHSTTYRVVIGYDEGTIMVKLGREIPVASMDNTGKIIWAKHNEIQTANIKSIGADYEVTDGERLPVAVKELGTCDLYPQSLKHNPNGRFVVVCGDGEYIIYTALAWRNRSFGSGLEFVWSSDGECAVRESSSKIKTFSKNFQEKKSIRPTFSAEKIFGGTLLAMCSNDFICFYDWAECRLIQRIDVTVKNLYWADSGDLVAIASDTSFYILKYNRDLVSSHFESGRSTEEEGVEDAFEVLHENDERVRTGIWVGDCFIYNNSSWKLNYCVGGEVTTMYHLDRPMYLLGYLANQSRVFLVDKEFNVIGYTLLLSLIEYKTLVMRGDLDRASEILPTIPKEQHNSVAHFLESRGMIEEALEIATDPDYKFELAIQLGRLEIAQEIAVEVQSESKWKQLGELAMSSGKLQMAEECMKYAMDLSGLLLLYSSLGDAEGLTKLATLAKDQGKNNVAYLCLFMLGKLEDCLDLLVESNRIPEAALFARSYLPSKVSEIVALWRKDLSKINPKAAESLADPEEYSNLFEDWQVALSVEEKAAETRGVYTSAENYPSHADRSSMTLVEAFRNLQVEEEESLENGDIDHEEVVAEENGGDEQKKDEDVVEEHHEEKEEEEGVVDGDSTDGACLHRVSRVYSLWRMAKVPATMEIHVRCSSSINPSLSSLFVSYHFAPALGYSIPSSGAALLGIHTSVFIFSQTFTMGDSENAQQPSKKRGALKQLTRETLGADDDDETTDLETGTFKKASDEVLASRRIVRIKRKEPSAAPASAPNPFAGIQLVPPIAPAPALATFGTNAPLAETDVAPAEAVVEKAVDSGEEDEVDSKKVDVKDAAGEETEKAKDEDNVDQTVSGVTITSNVVEGTDQTEDPLEKESGGDQAERKEKEGEESEEADKNGALSSFQQHSSSKNAFTGLASTEGSGSSSFSFGLVSQDGGSTGSGSLFGNSSSLFGASGSSIIKKSEGSGFPPKQEVSTETGEENERVAFSADSIVFEYLDGGWKERGKGEVKVNVSSSGGKARLVMRAKGNYRLILNASVYPEMKLAAMDKKGITFACVNSVSEGKEGLSTFALKFKDPTIVEEFRVAIEKHKGSKPVEEEAEAAALPLKTPENSPAATDA</sequence>
<dbReference type="Pfam" id="PF23953">
    <property type="entry name" value="TPR_COPA_B"/>
    <property type="match status" value="1"/>
</dbReference>
<evidence type="ECO:0000256" key="2">
    <source>
        <dbReference type="ARBA" id="ARBA00004347"/>
    </source>
</evidence>
<dbReference type="PANTHER" id="PTHR19876">
    <property type="entry name" value="COATOMER"/>
    <property type="match status" value="1"/>
</dbReference>
<keyword evidence="16" id="KW-0472">Membrane</keyword>
<evidence type="ECO:0000256" key="9">
    <source>
        <dbReference type="ARBA" id="ARBA00022737"/>
    </source>
</evidence>
<evidence type="ECO:0000256" key="7">
    <source>
        <dbReference type="ARBA" id="ARBA00022490"/>
    </source>
</evidence>
<feature type="repeat" description="WD" evidence="21">
    <location>
        <begin position="90"/>
        <end position="132"/>
    </location>
</feature>
<dbReference type="SMART" id="SM00320">
    <property type="entry name" value="WD40"/>
    <property type="match status" value="5"/>
</dbReference>
<dbReference type="InterPro" id="IPR020472">
    <property type="entry name" value="WD40_PAC1"/>
</dbReference>
<proteinExistence type="inferred from homology"/>
<dbReference type="EMBL" id="CACVBM020000075">
    <property type="protein sequence ID" value="CAA7013921.1"/>
    <property type="molecule type" value="Genomic_DNA"/>
</dbReference>
<keyword evidence="15" id="KW-0906">Nuclear pore complex</keyword>
<dbReference type="GO" id="GO:0005198">
    <property type="term" value="F:structural molecule activity"/>
    <property type="evidence" value="ECO:0007669"/>
    <property type="project" value="InterPro"/>
</dbReference>
<evidence type="ECO:0000256" key="21">
    <source>
        <dbReference type="PROSITE-ProRule" id="PRU00221"/>
    </source>
</evidence>
<dbReference type="SUPFAM" id="SSF50969">
    <property type="entry name" value="YVTN repeat-like/Quinoprotein amine dehydrogenase"/>
    <property type="match status" value="1"/>
</dbReference>
<keyword evidence="8 21" id="KW-0853">WD repeat</keyword>
<dbReference type="FunFam" id="2.130.10.10:FF:000016">
    <property type="entry name" value="Coatomer alpha subunit, putative"/>
    <property type="match status" value="1"/>
</dbReference>
<evidence type="ECO:0000256" key="12">
    <source>
        <dbReference type="ARBA" id="ARBA00022927"/>
    </source>
</evidence>
<keyword evidence="14" id="KW-0333">Golgi apparatus</keyword>
<dbReference type="InterPro" id="IPR001680">
    <property type="entry name" value="WD40_rpt"/>
</dbReference>
<dbReference type="FunFam" id="2.30.29.30:FF:000756">
    <property type="entry name" value="Nuclear pore complex protein NUP50A"/>
    <property type="match status" value="1"/>
</dbReference>
<dbReference type="InterPro" id="IPR015943">
    <property type="entry name" value="WD40/YVTN_repeat-like_dom_sf"/>
</dbReference>
<comment type="similarity">
    <text evidence="4">Belongs to the WD repeat COPB2 family.</text>
</comment>
<dbReference type="InterPro" id="IPR000156">
    <property type="entry name" value="Ran_bind_dom"/>
</dbReference>
<evidence type="ECO:0000256" key="11">
    <source>
        <dbReference type="ARBA" id="ARBA00022892"/>
    </source>
</evidence>
<dbReference type="PROSITE" id="PS50196">
    <property type="entry name" value="RANBD1"/>
    <property type="match status" value="1"/>
</dbReference>
<keyword evidence="18" id="KW-0968">Cytoplasmic vesicle</keyword>
<name>A0A6D2HCW0_9BRAS</name>
<comment type="subunit">
    <text evidence="5">Oligomeric complex that consists of at least the alpha, beta, beta', gamma, delta, epsilon and zeta subunits.</text>
</comment>
<dbReference type="InterPro" id="IPR050844">
    <property type="entry name" value="Coatomer_complex_subunit"/>
</dbReference>
<dbReference type="SUPFAM" id="SSF50978">
    <property type="entry name" value="WD40 repeat-like"/>
    <property type="match status" value="1"/>
</dbReference>
<dbReference type="GO" id="GO:0000139">
    <property type="term" value="C:Golgi membrane"/>
    <property type="evidence" value="ECO:0007669"/>
    <property type="project" value="UniProtKB-SubCell"/>
</dbReference>
<feature type="region of interest" description="Disordered" evidence="22">
    <location>
        <begin position="1013"/>
        <end position="1107"/>
    </location>
</feature>
<accession>A0A6D2HCW0</accession>
<reference evidence="24" key="1">
    <citation type="submission" date="2020-01" db="EMBL/GenBank/DDBJ databases">
        <authorList>
            <person name="Mishra B."/>
        </authorList>
    </citation>
    <scope>NUCLEOTIDE SEQUENCE [LARGE SCALE GENOMIC DNA]</scope>
</reference>
<evidence type="ECO:0000256" key="1">
    <source>
        <dbReference type="ARBA" id="ARBA00004255"/>
    </source>
</evidence>
<feature type="compositionally biased region" description="Basic and acidic residues" evidence="22">
    <location>
        <begin position="798"/>
        <end position="813"/>
    </location>
</feature>
<dbReference type="CDD" id="cd22947">
    <property type="entry name" value="Coatomer_WDAD_beta-like"/>
    <property type="match status" value="1"/>
</dbReference>
<dbReference type="PROSITE" id="PS50082">
    <property type="entry name" value="WD_REPEATS_2"/>
    <property type="match status" value="4"/>
</dbReference>
<dbReference type="GO" id="GO:0006886">
    <property type="term" value="P:intracellular protein transport"/>
    <property type="evidence" value="ECO:0007669"/>
    <property type="project" value="InterPro"/>
</dbReference>
<feature type="repeat" description="WD" evidence="21">
    <location>
        <begin position="47"/>
        <end position="79"/>
    </location>
</feature>
<feature type="compositionally biased region" description="Basic and acidic residues" evidence="22">
    <location>
        <begin position="1025"/>
        <end position="1045"/>
    </location>
</feature>
<dbReference type="GO" id="GO:0006888">
    <property type="term" value="P:endoplasmic reticulum to Golgi vesicle-mediated transport"/>
    <property type="evidence" value="ECO:0007669"/>
    <property type="project" value="TreeGrafter"/>
</dbReference>
<dbReference type="SUPFAM" id="SSF50729">
    <property type="entry name" value="PH domain-like"/>
    <property type="match status" value="1"/>
</dbReference>
<dbReference type="PANTHER" id="PTHR19876:SF69">
    <property type="entry name" value="COATOMER SUBUNIT BETA'-2"/>
    <property type="match status" value="1"/>
</dbReference>
<dbReference type="InterPro" id="IPR015007">
    <property type="entry name" value="NUP2/50/61"/>
</dbReference>
<evidence type="ECO:0000256" key="6">
    <source>
        <dbReference type="ARBA" id="ARBA00022448"/>
    </source>
</evidence>
<feature type="compositionally biased region" description="Acidic residues" evidence="22">
    <location>
        <begin position="814"/>
        <end position="825"/>
    </location>
</feature>
<dbReference type="FunFam" id="1.25.40.470:FF:000001">
    <property type="entry name" value="Coatomer subunit beta"/>
    <property type="match status" value="1"/>
</dbReference>
<dbReference type="GO" id="GO:0051028">
    <property type="term" value="P:mRNA transport"/>
    <property type="evidence" value="ECO:0007669"/>
    <property type="project" value="UniProtKB-KW"/>
</dbReference>
<evidence type="ECO:0000256" key="19">
    <source>
        <dbReference type="ARBA" id="ARBA00025536"/>
    </source>
</evidence>
<dbReference type="Gene3D" id="2.130.10.10">
    <property type="entry name" value="YVTN repeat-like/Quinoprotein amine dehydrogenase"/>
    <property type="match status" value="1"/>
</dbReference>
<keyword evidence="6" id="KW-0813">Transport</keyword>
<dbReference type="Proteomes" id="UP000467841">
    <property type="component" value="Unassembled WGS sequence"/>
</dbReference>
<evidence type="ECO:0000259" key="23">
    <source>
        <dbReference type="PROSITE" id="PS50196"/>
    </source>
</evidence>
<keyword evidence="10" id="KW-0509">mRNA transport</keyword>
<keyword evidence="25" id="KW-1185">Reference proteome</keyword>
<gene>
    <name evidence="24" type="ORF">MERR_LOCUS1155</name>
</gene>
<evidence type="ECO:0000313" key="25">
    <source>
        <dbReference type="Proteomes" id="UP000467841"/>
    </source>
</evidence>
<dbReference type="Gene3D" id="1.25.40.470">
    <property type="match status" value="1"/>
</dbReference>
<dbReference type="InterPro" id="IPR056176">
    <property type="entry name" value="TPR_COPA_B"/>
</dbReference>
<evidence type="ECO:0000256" key="13">
    <source>
        <dbReference type="ARBA" id="ARBA00023010"/>
    </source>
</evidence>
<keyword evidence="9" id="KW-0677">Repeat</keyword>
<dbReference type="Pfam" id="PF00400">
    <property type="entry name" value="WD40"/>
    <property type="match status" value="4"/>
</dbReference>
<evidence type="ECO:0000256" key="16">
    <source>
        <dbReference type="ARBA" id="ARBA00023136"/>
    </source>
</evidence>
<feature type="region of interest" description="Disordered" evidence="22">
    <location>
        <begin position="776"/>
        <end position="826"/>
    </location>
</feature>
<evidence type="ECO:0000256" key="15">
    <source>
        <dbReference type="ARBA" id="ARBA00023132"/>
    </source>
</evidence>
<evidence type="ECO:0000256" key="5">
    <source>
        <dbReference type="ARBA" id="ARBA00011775"/>
    </source>
</evidence>
<dbReference type="GO" id="GO:0006890">
    <property type="term" value="P:retrograde vesicle-mediated transport, Golgi to endoplasmic reticulum"/>
    <property type="evidence" value="ECO:0007669"/>
    <property type="project" value="TreeGrafter"/>
</dbReference>
<evidence type="ECO:0000256" key="20">
    <source>
        <dbReference type="ARBA" id="ARBA00032920"/>
    </source>
</evidence>
<feature type="region of interest" description="Disordered" evidence="22">
    <location>
        <begin position="1291"/>
        <end position="1319"/>
    </location>
</feature>
<keyword evidence="17" id="KW-0539">Nucleus</keyword>
<keyword evidence="13" id="KW-0811">Translocation</keyword>
<feature type="compositionally biased region" description="Basic and acidic residues" evidence="22">
    <location>
        <begin position="1071"/>
        <end position="1087"/>
    </location>
</feature>
<dbReference type="CDD" id="cd00200">
    <property type="entry name" value="WD40"/>
    <property type="match status" value="1"/>
</dbReference>
<dbReference type="InterPro" id="IPR011993">
    <property type="entry name" value="PH-like_dom_sf"/>
</dbReference>
<feature type="compositionally biased region" description="Acidic residues" evidence="22">
    <location>
        <begin position="929"/>
        <end position="938"/>
    </location>
</feature>
<evidence type="ECO:0000256" key="18">
    <source>
        <dbReference type="ARBA" id="ARBA00023329"/>
    </source>
</evidence>
<protein>
    <recommendedName>
        <fullName evidence="20">Beta'-coat protein</fullName>
    </recommendedName>
</protein>
<dbReference type="GO" id="GO:0005643">
    <property type="term" value="C:nuclear pore"/>
    <property type="evidence" value="ECO:0007669"/>
    <property type="project" value="UniProtKB-SubCell"/>
</dbReference>
<dbReference type="OrthoDB" id="10261470at2759"/>
<dbReference type="GO" id="GO:0030126">
    <property type="term" value="C:COPI vesicle coat"/>
    <property type="evidence" value="ECO:0007669"/>
    <property type="project" value="TreeGrafter"/>
</dbReference>
<dbReference type="Pfam" id="PF04053">
    <property type="entry name" value="B-prop_COPA_B_2nd"/>
    <property type="match status" value="1"/>
</dbReference>
<feature type="domain" description="RanBD1" evidence="23">
    <location>
        <begin position="1170"/>
        <end position="1289"/>
    </location>
</feature>
<organism evidence="24 25">
    <name type="scientific">Microthlaspi erraticum</name>
    <dbReference type="NCBI Taxonomy" id="1685480"/>
    <lineage>
        <taxon>Eukaryota</taxon>
        <taxon>Viridiplantae</taxon>
        <taxon>Streptophyta</taxon>
        <taxon>Embryophyta</taxon>
        <taxon>Tracheophyta</taxon>
        <taxon>Spermatophyta</taxon>
        <taxon>Magnoliopsida</taxon>
        <taxon>eudicotyledons</taxon>
        <taxon>Gunneridae</taxon>
        <taxon>Pentapetalae</taxon>
        <taxon>rosids</taxon>
        <taxon>malvids</taxon>
        <taxon>Brassicales</taxon>
        <taxon>Brassicaceae</taxon>
        <taxon>Coluteocarpeae</taxon>
        <taxon>Microthlaspi</taxon>
    </lineage>
</organism>
<dbReference type="InterPro" id="IPR036322">
    <property type="entry name" value="WD40_repeat_dom_sf"/>
</dbReference>
<feature type="compositionally biased region" description="Polar residues" evidence="22">
    <location>
        <begin position="1049"/>
        <end position="1062"/>
    </location>
</feature>
<dbReference type="Gene3D" id="2.30.29.30">
    <property type="entry name" value="Pleckstrin-homology domain (PH domain)/Phosphotyrosine-binding domain (PTB)"/>
    <property type="match status" value="1"/>
</dbReference>
<dbReference type="InterPro" id="IPR006692">
    <property type="entry name" value="Beta-prop_COPA/B_2nd"/>
</dbReference>